<evidence type="ECO:0000256" key="6">
    <source>
        <dbReference type="ARBA" id="ARBA00023136"/>
    </source>
</evidence>
<dbReference type="RefSeq" id="WP_168719988.1">
    <property type="nucleotide sequence ID" value="NZ_CP042909.1"/>
</dbReference>
<dbReference type="KEGG" id="tmai:FVE67_07425"/>
<dbReference type="Gene3D" id="1.10.1760.20">
    <property type="match status" value="1"/>
</dbReference>
<keyword evidence="4 8" id="KW-0812">Transmembrane</keyword>
<proteinExistence type="predicted"/>
<feature type="transmembrane region" description="Helical" evidence="8">
    <location>
        <begin position="127"/>
        <end position="151"/>
    </location>
</feature>
<protein>
    <submittedName>
        <fullName evidence="9">Cobalt transporter CbiM</fullName>
    </submittedName>
</protein>
<evidence type="ECO:0000256" key="1">
    <source>
        <dbReference type="ARBA" id="ARBA00004651"/>
    </source>
</evidence>
<feature type="transmembrane region" description="Helical" evidence="8">
    <location>
        <begin position="36"/>
        <end position="56"/>
    </location>
</feature>
<evidence type="ECO:0000256" key="5">
    <source>
        <dbReference type="ARBA" id="ARBA00022989"/>
    </source>
</evidence>
<evidence type="ECO:0000256" key="4">
    <source>
        <dbReference type="ARBA" id="ARBA00022692"/>
    </source>
</evidence>
<dbReference type="InterPro" id="IPR002751">
    <property type="entry name" value="CbiM/NikMN"/>
</dbReference>
<evidence type="ECO:0000256" key="2">
    <source>
        <dbReference type="ARBA" id="ARBA00022448"/>
    </source>
</evidence>
<feature type="transmembrane region" description="Helical" evidence="8">
    <location>
        <begin position="312"/>
        <end position="330"/>
    </location>
</feature>
<comment type="subcellular location">
    <subcellularLocation>
        <location evidence="1">Cell membrane</location>
        <topology evidence="1">Multi-pass membrane protein</topology>
    </subcellularLocation>
</comment>
<sequence length="344" mass="36504">MHISDGVLPAWESLCGWGIAAGGLALGLRRLSLEEIPRTALMTAALFLAALVHVPLGPTSVHLTLEGLAGVLLGPQAFLALFVALTLQALLFQFGGIFSLGVNTLIMGLPAALVGWLWQREVHKGEILAGVLAAGAVLSSGLLLALALALAGKAFWRTAQLALVAHLPVAALEGLITFFALKALKRMHPEILLAAAGLLLVLASPARAHRLDFDLRPQDGGLLLEAYFADGRPARGDRVELYCQDRKVAETVTDQEGRARLSRPPCTEVRVVVSGALGHRAERVLRLAPEKPSAPKSEPSPPKHPRELPVEGILSGLALLLALAALGLALENRRRLRELASSRD</sequence>
<dbReference type="Pfam" id="PF01891">
    <property type="entry name" value="CbiM"/>
    <property type="match status" value="1"/>
</dbReference>
<keyword evidence="5 8" id="KW-1133">Transmembrane helix</keyword>
<keyword evidence="3" id="KW-1003">Cell membrane</keyword>
<dbReference type="NCBIfam" id="NF004905">
    <property type="entry name" value="PRK06265.1-5"/>
    <property type="match status" value="1"/>
</dbReference>
<feature type="transmembrane region" description="Helical" evidence="8">
    <location>
        <begin position="97"/>
        <end position="118"/>
    </location>
</feature>
<dbReference type="AlphaFoldDB" id="A0A6H1WU07"/>
<dbReference type="PANTHER" id="PTHR34229:SF1">
    <property type="entry name" value="METAL TRANSPORT PROTEIN HI_1621-RELATED"/>
    <property type="match status" value="1"/>
</dbReference>
<evidence type="ECO:0000313" key="10">
    <source>
        <dbReference type="Proteomes" id="UP000501253"/>
    </source>
</evidence>
<dbReference type="PANTHER" id="PTHR34229">
    <property type="entry name" value="METAL TRANSPORT PROTEIN HI_1621-RELATED"/>
    <property type="match status" value="1"/>
</dbReference>
<accession>A0A6H1WU07</accession>
<dbReference type="EMBL" id="CP042909">
    <property type="protein sequence ID" value="QJA06634.1"/>
    <property type="molecule type" value="Genomic_DNA"/>
</dbReference>
<dbReference type="GO" id="GO:0000041">
    <property type="term" value="P:transition metal ion transport"/>
    <property type="evidence" value="ECO:0007669"/>
    <property type="project" value="InterPro"/>
</dbReference>
<name>A0A6H1WU07_9BACT</name>
<evidence type="ECO:0000256" key="8">
    <source>
        <dbReference type="SAM" id="Phobius"/>
    </source>
</evidence>
<dbReference type="Proteomes" id="UP000501253">
    <property type="component" value="Chromosome"/>
</dbReference>
<evidence type="ECO:0000256" key="3">
    <source>
        <dbReference type="ARBA" id="ARBA00022475"/>
    </source>
</evidence>
<organism evidence="9 10">
    <name type="scientific">Thermosulfurimonas marina</name>
    <dbReference type="NCBI Taxonomy" id="2047767"/>
    <lineage>
        <taxon>Bacteria</taxon>
        <taxon>Pseudomonadati</taxon>
        <taxon>Thermodesulfobacteriota</taxon>
        <taxon>Thermodesulfobacteria</taxon>
        <taxon>Thermodesulfobacteriales</taxon>
        <taxon>Thermodesulfobacteriaceae</taxon>
        <taxon>Thermosulfurimonas</taxon>
    </lineage>
</organism>
<gene>
    <name evidence="9" type="primary">cbiM</name>
    <name evidence="9" type="ORF">FVE67_07425</name>
</gene>
<feature type="transmembrane region" description="Helical" evidence="8">
    <location>
        <begin position="68"/>
        <end position="91"/>
    </location>
</feature>
<dbReference type="GO" id="GO:0005886">
    <property type="term" value="C:plasma membrane"/>
    <property type="evidence" value="ECO:0007669"/>
    <property type="project" value="UniProtKB-SubCell"/>
</dbReference>
<evidence type="ECO:0000256" key="7">
    <source>
        <dbReference type="SAM" id="MobiDB-lite"/>
    </source>
</evidence>
<feature type="transmembrane region" description="Helical" evidence="8">
    <location>
        <begin position="191"/>
        <end position="208"/>
    </location>
</feature>
<reference evidence="9 10" key="1">
    <citation type="submission" date="2019-08" db="EMBL/GenBank/DDBJ databases">
        <title>Complete genome sequence of Thermosulfurimonas marina SU872T, an anaerobic thermophilic chemolithoautotrophic bacterium isolated from a shallow marine hydrothermal vent.</title>
        <authorList>
            <person name="Allioux M."/>
            <person name="Jebbar M."/>
            <person name="Slobodkina G."/>
            <person name="Slobodkin A."/>
            <person name="Moalic Y."/>
            <person name="Frolova A."/>
            <person name="Shao Z."/>
            <person name="Alain K."/>
        </authorList>
    </citation>
    <scope>NUCLEOTIDE SEQUENCE [LARGE SCALE GENOMIC DNA]</scope>
    <source>
        <strain evidence="9 10">SU872</strain>
    </source>
</reference>
<feature type="transmembrane region" description="Helical" evidence="8">
    <location>
        <begin position="163"/>
        <end position="184"/>
    </location>
</feature>
<keyword evidence="10" id="KW-1185">Reference proteome</keyword>
<keyword evidence="2" id="KW-0813">Transport</keyword>
<evidence type="ECO:0000313" key="9">
    <source>
        <dbReference type="EMBL" id="QJA06634.1"/>
    </source>
</evidence>
<feature type="region of interest" description="Disordered" evidence="7">
    <location>
        <begin position="288"/>
        <end position="308"/>
    </location>
</feature>
<keyword evidence="6 8" id="KW-0472">Membrane</keyword>